<evidence type="ECO:0000256" key="2">
    <source>
        <dbReference type="ARBA" id="ARBA00022917"/>
    </source>
</evidence>
<dbReference type="PANTHER" id="PTHR43636:SF2">
    <property type="entry name" value="ELONGATION FACTOR G, MITOCHONDRIAL"/>
    <property type="match status" value="1"/>
</dbReference>
<dbReference type="SUPFAM" id="SSF52540">
    <property type="entry name" value="P-loop containing nucleoside triphosphate hydrolases"/>
    <property type="match status" value="1"/>
</dbReference>
<dbReference type="Pfam" id="PF00009">
    <property type="entry name" value="GTP_EFTU"/>
    <property type="match status" value="1"/>
</dbReference>
<dbReference type="AlphaFoldDB" id="A0A072UJ74"/>
<reference evidence="4 6" key="2">
    <citation type="journal article" date="2014" name="BMC Genomics">
        <title>An improved genome release (version Mt4.0) for the model legume Medicago truncatula.</title>
        <authorList>
            <person name="Tang H."/>
            <person name="Krishnakumar V."/>
            <person name="Bidwell S."/>
            <person name="Rosen B."/>
            <person name="Chan A."/>
            <person name="Zhou S."/>
            <person name="Gentzbittel L."/>
            <person name="Childs K.L."/>
            <person name="Yandell M."/>
            <person name="Gundlach H."/>
            <person name="Mayer K.F."/>
            <person name="Schwartz D.C."/>
            <person name="Town C.D."/>
        </authorList>
    </citation>
    <scope>GENOME REANNOTATION</scope>
    <source>
        <strain evidence="4">A17</strain>
        <strain evidence="5 6">cv. Jemalong A17</strain>
    </source>
</reference>
<dbReference type="HOGENOM" id="CLU_002794_13_2_1"/>
<proteinExistence type="predicted"/>
<evidence type="ECO:0000256" key="1">
    <source>
        <dbReference type="ARBA" id="ARBA00022768"/>
    </source>
</evidence>
<evidence type="ECO:0000259" key="3">
    <source>
        <dbReference type="Pfam" id="PF00009"/>
    </source>
</evidence>
<reference evidence="4 6" key="1">
    <citation type="journal article" date="2011" name="Nature">
        <title>The Medicago genome provides insight into the evolution of rhizobial symbioses.</title>
        <authorList>
            <person name="Young N.D."/>
            <person name="Debelle F."/>
            <person name="Oldroyd G.E."/>
            <person name="Geurts R."/>
            <person name="Cannon S.B."/>
            <person name="Udvardi M.K."/>
            <person name="Benedito V.A."/>
            <person name="Mayer K.F."/>
            <person name="Gouzy J."/>
            <person name="Schoof H."/>
            <person name="Van de Peer Y."/>
            <person name="Proost S."/>
            <person name="Cook D.R."/>
            <person name="Meyers B.C."/>
            <person name="Spannagl M."/>
            <person name="Cheung F."/>
            <person name="De Mita S."/>
            <person name="Krishnakumar V."/>
            <person name="Gundlach H."/>
            <person name="Zhou S."/>
            <person name="Mudge J."/>
            <person name="Bharti A.K."/>
            <person name="Murray J.D."/>
            <person name="Naoumkina M.A."/>
            <person name="Rosen B."/>
            <person name="Silverstein K.A."/>
            <person name="Tang H."/>
            <person name="Rombauts S."/>
            <person name="Zhao P.X."/>
            <person name="Zhou P."/>
            <person name="Barbe V."/>
            <person name="Bardou P."/>
            <person name="Bechner M."/>
            <person name="Bellec A."/>
            <person name="Berger A."/>
            <person name="Berges H."/>
            <person name="Bidwell S."/>
            <person name="Bisseling T."/>
            <person name="Choisne N."/>
            <person name="Couloux A."/>
            <person name="Denny R."/>
            <person name="Deshpande S."/>
            <person name="Dai X."/>
            <person name="Doyle J.J."/>
            <person name="Dudez A.M."/>
            <person name="Farmer A.D."/>
            <person name="Fouteau S."/>
            <person name="Franken C."/>
            <person name="Gibelin C."/>
            <person name="Gish J."/>
            <person name="Goldstein S."/>
            <person name="Gonzalez A.J."/>
            <person name="Green P.J."/>
            <person name="Hallab A."/>
            <person name="Hartog M."/>
            <person name="Hua A."/>
            <person name="Humphray S.J."/>
            <person name="Jeong D.H."/>
            <person name="Jing Y."/>
            <person name="Jocker A."/>
            <person name="Kenton S.M."/>
            <person name="Kim D.J."/>
            <person name="Klee K."/>
            <person name="Lai H."/>
            <person name="Lang C."/>
            <person name="Lin S."/>
            <person name="Macmil S.L."/>
            <person name="Magdelenat G."/>
            <person name="Matthews L."/>
            <person name="McCorrison J."/>
            <person name="Monaghan E.L."/>
            <person name="Mun J.H."/>
            <person name="Najar F.Z."/>
            <person name="Nicholson C."/>
            <person name="Noirot C."/>
            <person name="O'Bleness M."/>
            <person name="Paule C.R."/>
            <person name="Poulain J."/>
            <person name="Prion F."/>
            <person name="Qin B."/>
            <person name="Qu C."/>
            <person name="Retzel E.F."/>
            <person name="Riddle C."/>
            <person name="Sallet E."/>
            <person name="Samain S."/>
            <person name="Samson N."/>
            <person name="Sanders I."/>
            <person name="Saurat O."/>
            <person name="Scarpelli C."/>
            <person name="Schiex T."/>
            <person name="Segurens B."/>
            <person name="Severin A.J."/>
            <person name="Sherrier D.J."/>
            <person name="Shi R."/>
            <person name="Sims S."/>
            <person name="Singer S.R."/>
            <person name="Sinharoy S."/>
            <person name="Sterck L."/>
            <person name="Viollet A."/>
            <person name="Wang B.B."/>
            <person name="Wang K."/>
            <person name="Wang M."/>
            <person name="Wang X."/>
            <person name="Warfsmann J."/>
            <person name="Weissenbach J."/>
            <person name="White D.D."/>
            <person name="White J.D."/>
            <person name="Wiley G.B."/>
            <person name="Wincker P."/>
            <person name="Xing Y."/>
            <person name="Yang L."/>
            <person name="Yao Z."/>
            <person name="Ying F."/>
            <person name="Zhai J."/>
            <person name="Zhou L."/>
            <person name="Zuber A."/>
            <person name="Denarie J."/>
            <person name="Dixon R.A."/>
            <person name="May G.D."/>
            <person name="Schwartz D.C."/>
            <person name="Rogers J."/>
            <person name="Quetier F."/>
            <person name="Town C.D."/>
            <person name="Roe B.A."/>
        </authorList>
    </citation>
    <scope>NUCLEOTIDE SEQUENCE [LARGE SCALE GENOMIC DNA]</scope>
    <source>
        <strain evidence="4">A17</strain>
        <strain evidence="5 6">cv. Jemalong A17</strain>
    </source>
</reference>
<dbReference type="Gene3D" id="3.40.50.300">
    <property type="entry name" value="P-loop containing nucleotide triphosphate hydrolases"/>
    <property type="match status" value="1"/>
</dbReference>
<dbReference type="Proteomes" id="UP000002051">
    <property type="component" value="Chromosome 4"/>
</dbReference>
<keyword evidence="1 4" id="KW-0251">Elongation factor</keyword>
<evidence type="ECO:0000313" key="6">
    <source>
        <dbReference type="Proteomes" id="UP000002051"/>
    </source>
</evidence>
<dbReference type="EMBL" id="CM001220">
    <property type="protein sequence ID" value="KEH29799.1"/>
    <property type="molecule type" value="Genomic_DNA"/>
</dbReference>
<evidence type="ECO:0000313" key="4">
    <source>
        <dbReference type="EMBL" id="KEH29799.1"/>
    </source>
</evidence>
<feature type="domain" description="Tr-type G" evidence="3">
    <location>
        <begin position="125"/>
        <end position="256"/>
    </location>
</feature>
<organism evidence="4 6">
    <name type="scientific">Medicago truncatula</name>
    <name type="common">Barrel medic</name>
    <name type="synonym">Medicago tribuloides</name>
    <dbReference type="NCBI Taxonomy" id="3880"/>
    <lineage>
        <taxon>Eukaryota</taxon>
        <taxon>Viridiplantae</taxon>
        <taxon>Streptophyta</taxon>
        <taxon>Embryophyta</taxon>
        <taxon>Tracheophyta</taxon>
        <taxon>Spermatophyta</taxon>
        <taxon>Magnoliopsida</taxon>
        <taxon>eudicotyledons</taxon>
        <taxon>Gunneridae</taxon>
        <taxon>Pentapetalae</taxon>
        <taxon>rosids</taxon>
        <taxon>fabids</taxon>
        <taxon>Fabales</taxon>
        <taxon>Fabaceae</taxon>
        <taxon>Papilionoideae</taxon>
        <taxon>50 kb inversion clade</taxon>
        <taxon>NPAAA clade</taxon>
        <taxon>Hologalegina</taxon>
        <taxon>IRL clade</taxon>
        <taxon>Trifolieae</taxon>
        <taxon>Medicago</taxon>
    </lineage>
</organism>
<dbReference type="GO" id="GO:0070125">
    <property type="term" value="P:mitochondrial translational elongation"/>
    <property type="evidence" value="ECO:0000318"/>
    <property type="project" value="GO_Central"/>
</dbReference>
<name>A0A072UJ74_MEDTR</name>
<dbReference type="InterPro" id="IPR027417">
    <property type="entry name" value="P-loop_NTPase"/>
</dbReference>
<reference evidence="5" key="3">
    <citation type="submission" date="2015-04" db="UniProtKB">
        <authorList>
            <consortium name="EnsemblPlants"/>
        </authorList>
    </citation>
    <scope>IDENTIFICATION</scope>
    <source>
        <strain evidence="5">cv. Jemalong A17</strain>
    </source>
</reference>
<protein>
    <submittedName>
        <fullName evidence="4">Elongation factor G</fullName>
    </submittedName>
</protein>
<dbReference type="EnsemblPlants" id="KEH29799">
    <property type="protein sequence ID" value="KEH29799"/>
    <property type="gene ID" value="MTR_4g051702"/>
</dbReference>
<dbReference type="GO" id="GO:0005739">
    <property type="term" value="C:mitochondrion"/>
    <property type="evidence" value="ECO:0000318"/>
    <property type="project" value="GO_Central"/>
</dbReference>
<dbReference type="InterPro" id="IPR000795">
    <property type="entry name" value="T_Tr_GTP-bd_dom"/>
</dbReference>
<sequence>MNRFFSRSSFPLLLYSTVRSSSASSIYPSSSVLPSPLHLRHFSNKSVEKLRHVWMSGYDYVKKRTDREIVLLESHRYPNYEDPRFVYEDEIDNIHTKTYVTSYKNKTLFDISCFDTFLEKICSDHVDFKVDVQLASRIFDSAILVLSCVDGVKTKSITMDQQMTRFQLPRLIFIDDLYQEGADLWNIVDQVKSKLNHRCAAIQVPIHFNDYYIGFVDLVKLEAYFFPLKFFARLFDKLKAYFFRSETPDYNYDVEVGEIPEDMQAFVLKKRRELIEIVSEVDDKLSKAFHGGSKIPESVLDDAIRRATISMKFVPIIIGDESYETLKLLMEGVIRYLPSPIDVSNYALDLNKNGEKVELSGSIDAPFVAKAFANWHERVLLRRVILLQMLTLVRRFRFLVWARDEVNKIEEVDEAHAGEIVFVFDAHLESGDTFTANGSVRYTMTSADVPAYSVSKDSGHTFSNGVN</sequence>
<dbReference type="GO" id="GO:0003924">
    <property type="term" value="F:GTPase activity"/>
    <property type="evidence" value="ECO:0000318"/>
    <property type="project" value="GO_Central"/>
</dbReference>
<dbReference type="PANTHER" id="PTHR43636">
    <property type="entry name" value="ELONGATION FACTOR G, MITOCHONDRIAL"/>
    <property type="match status" value="1"/>
</dbReference>
<accession>A0A072UJ74</accession>
<dbReference type="STRING" id="3880.A0A072UJ74"/>
<keyword evidence="2" id="KW-0648">Protein biosynthesis</keyword>
<gene>
    <name evidence="4" type="ordered locus">MTR_4g051702</name>
</gene>
<evidence type="ECO:0000313" key="5">
    <source>
        <dbReference type="EnsemblPlants" id="KEH29799"/>
    </source>
</evidence>
<dbReference type="GO" id="GO:0005525">
    <property type="term" value="F:GTP binding"/>
    <property type="evidence" value="ECO:0007669"/>
    <property type="project" value="InterPro"/>
</dbReference>
<keyword evidence="6" id="KW-1185">Reference proteome</keyword>
<dbReference type="GO" id="GO:0003746">
    <property type="term" value="F:translation elongation factor activity"/>
    <property type="evidence" value="ECO:0000318"/>
    <property type="project" value="GO_Central"/>
</dbReference>